<dbReference type="SUPFAM" id="SSF51735">
    <property type="entry name" value="NAD(P)-binding Rossmann-fold domains"/>
    <property type="match status" value="1"/>
</dbReference>
<evidence type="ECO:0000259" key="2">
    <source>
        <dbReference type="Pfam" id="PF01370"/>
    </source>
</evidence>
<feature type="domain" description="PEP-utilising enzyme mobile" evidence="1">
    <location>
        <begin position="785"/>
        <end position="855"/>
    </location>
</feature>
<organism evidence="3 4">
    <name type="scientific">Mycobacterium cookii</name>
    <dbReference type="NCBI Taxonomy" id="1775"/>
    <lineage>
        <taxon>Bacteria</taxon>
        <taxon>Bacillati</taxon>
        <taxon>Actinomycetota</taxon>
        <taxon>Actinomycetes</taxon>
        <taxon>Mycobacteriales</taxon>
        <taxon>Mycobacteriaceae</taxon>
        <taxon>Mycobacterium</taxon>
    </lineage>
</organism>
<dbReference type="InterPro" id="IPR036637">
    <property type="entry name" value="Phosphohistidine_dom_sf"/>
</dbReference>
<dbReference type="Gene3D" id="3.40.50.720">
    <property type="entry name" value="NAD(P)-binding Rossmann-like Domain"/>
    <property type="match status" value="1"/>
</dbReference>
<evidence type="ECO:0008006" key="5">
    <source>
        <dbReference type="Google" id="ProtNLM"/>
    </source>
</evidence>
<dbReference type="Pfam" id="PF00391">
    <property type="entry name" value="PEP-utilizers"/>
    <property type="match status" value="1"/>
</dbReference>
<sequence length="874" mass="93003">MVTGASGVIGRGVVLRLLSQGHDVVGLSRHRLESWPSAASFVQGDVRDAAVVRQVVSGAHVVVHCAWAVDPAADDPDSREINVGGTANVLDAMARHGTRRIVLASSAHVYGIERGEPLAEDSHLQPVSAHGLDKARVEEMVAVCGVQWVAIRSAAVLGRGVDNWVRRVLSSPLLPVDPAARGIQVVHSDDAHRVFARAAVDPGIDSGPVNLAAPGEITLHEIADALGRPTVRSRKLATLISSPELNLLLSAPAMNTALLHHKWNFSPAWTAPECAQDSALAVRGRISIGTWSASLPWRLTHVQDIPAVDTPAADGVAPVPAGPQNGTGEFDTPIDPRFPTFLATNLSEALPGPFSPSSASVTVKGLRAGGAIIARRLRPGGLIQREMATRTVGVFAHRLYGAITTAHFMAEVVPFVKPETVIRQSGYFGESVAAVPIHGEQQPPRAPGGPLRTIRNLGVFAANLVGLTTGAAQDTRDFVDDIERLEAQVPQDLSQLTDERLQSMILLARDHVIDGWVLAMGSFMSFAALSVILRGLNGRDIVLPVGQELASAQPLSAVYRLARAAQRDPNVVRILAARGDHLDELAAHAPEFHAAVLAELTVIGHRGPAEVEMRSSSYADDPELLIRMVAKSLDTPIRPETSPPSIPLRARPVALLAARQLRDREVRRDRMVRAIWLLRNLLRELGRRLANSGVLGDADDVFYLLVDELDALPADPAALVARRRAEQIRLAGVVPPPVFSGDWRAVPVAATALNPGQSMSGVGVCGGRVRGRVRIVRPDTIDDLQAGEILVAEVTDVGYTAAFSYAGAVVTELGGPMSHAAVVAREFGVPCVVDVHDATRRLPPGALVEVDGTGGTIRVLELDLPSDTTFDTVE</sequence>
<dbReference type="SUPFAM" id="SSF52009">
    <property type="entry name" value="Phosphohistidine domain"/>
    <property type="match status" value="1"/>
</dbReference>
<gene>
    <name evidence="3" type="ORF">MCOO_10900</name>
</gene>
<dbReference type="EMBL" id="AP022569">
    <property type="protein sequence ID" value="BBX45075.1"/>
    <property type="molecule type" value="Genomic_DNA"/>
</dbReference>
<feature type="domain" description="NAD-dependent epimerase/dehydratase" evidence="2">
    <location>
        <begin position="1"/>
        <end position="170"/>
    </location>
</feature>
<evidence type="ECO:0000259" key="1">
    <source>
        <dbReference type="Pfam" id="PF00391"/>
    </source>
</evidence>
<proteinExistence type="predicted"/>
<reference evidence="3 4" key="1">
    <citation type="journal article" date="2019" name="Emerg. Microbes Infect.">
        <title>Comprehensive subspecies identification of 175 nontuberculous mycobacteria species based on 7547 genomic profiles.</title>
        <authorList>
            <person name="Matsumoto Y."/>
            <person name="Kinjo T."/>
            <person name="Motooka D."/>
            <person name="Nabeya D."/>
            <person name="Jung N."/>
            <person name="Uechi K."/>
            <person name="Horii T."/>
            <person name="Iida T."/>
            <person name="Fujita J."/>
            <person name="Nakamura S."/>
        </authorList>
    </citation>
    <scope>NUCLEOTIDE SEQUENCE [LARGE SCALE GENOMIC DNA]</scope>
    <source>
        <strain evidence="3 4">JCM 12404</strain>
    </source>
</reference>
<dbReference type="Proteomes" id="UP000465866">
    <property type="component" value="Chromosome"/>
</dbReference>
<dbReference type="Pfam" id="PF01370">
    <property type="entry name" value="Epimerase"/>
    <property type="match status" value="1"/>
</dbReference>
<evidence type="ECO:0000313" key="4">
    <source>
        <dbReference type="Proteomes" id="UP000465866"/>
    </source>
</evidence>
<dbReference type="KEGG" id="mcoo:MCOO_10900"/>
<dbReference type="InterPro" id="IPR001509">
    <property type="entry name" value="Epimerase_deHydtase"/>
</dbReference>
<keyword evidence="4" id="KW-1185">Reference proteome</keyword>
<dbReference type="GO" id="GO:0016772">
    <property type="term" value="F:transferase activity, transferring phosphorus-containing groups"/>
    <property type="evidence" value="ECO:0007669"/>
    <property type="project" value="InterPro"/>
</dbReference>
<dbReference type="AlphaFoldDB" id="A0A7I7KSK7"/>
<dbReference type="Gene3D" id="3.50.30.10">
    <property type="entry name" value="Phosphohistidine domain"/>
    <property type="match status" value="1"/>
</dbReference>
<dbReference type="PANTHER" id="PTHR43615">
    <property type="entry name" value="PHOSPHOENOLPYRUVATE SYNTHASE-RELATED"/>
    <property type="match status" value="1"/>
</dbReference>
<dbReference type="InterPro" id="IPR036291">
    <property type="entry name" value="NAD(P)-bd_dom_sf"/>
</dbReference>
<dbReference type="PANTHER" id="PTHR43615:SF1">
    <property type="entry name" value="PPDK_N DOMAIN-CONTAINING PROTEIN"/>
    <property type="match status" value="1"/>
</dbReference>
<dbReference type="InterPro" id="IPR008279">
    <property type="entry name" value="PEP-util_enz_mobile_dom"/>
</dbReference>
<name>A0A7I7KSK7_9MYCO</name>
<evidence type="ECO:0000313" key="3">
    <source>
        <dbReference type="EMBL" id="BBX45075.1"/>
    </source>
</evidence>
<protein>
    <recommendedName>
        <fullName evidence="5">PEP-utilising enzyme mobile domain-containing protein</fullName>
    </recommendedName>
</protein>
<dbReference type="InterPro" id="IPR051549">
    <property type="entry name" value="PEP_Utilizing_Enz"/>
</dbReference>
<accession>A0A7I7KSK7</accession>